<dbReference type="InterPro" id="IPR006120">
    <property type="entry name" value="Resolvase_HTH_dom"/>
</dbReference>
<dbReference type="Gene3D" id="1.10.10.60">
    <property type="entry name" value="Homeodomain-like"/>
    <property type="match status" value="1"/>
</dbReference>
<keyword evidence="3" id="KW-0238">DNA-binding</keyword>
<dbReference type="InterPro" id="IPR006119">
    <property type="entry name" value="Resolv_N"/>
</dbReference>
<evidence type="ECO:0000256" key="5">
    <source>
        <dbReference type="PIRSR" id="PIRSR606118-50"/>
    </source>
</evidence>
<dbReference type="Pfam" id="PF02796">
    <property type="entry name" value="HTH_7"/>
    <property type="match status" value="1"/>
</dbReference>
<gene>
    <name evidence="8" type="ORF">E4U03_12045</name>
</gene>
<dbReference type="GO" id="GO:0015074">
    <property type="term" value="P:DNA integration"/>
    <property type="evidence" value="ECO:0007669"/>
    <property type="project" value="UniProtKB-KW"/>
</dbReference>
<feature type="domain" description="Resolvase/invertase-type recombinase catalytic" evidence="7">
    <location>
        <begin position="1"/>
        <end position="136"/>
    </location>
</feature>
<feature type="active site" description="O-(5'-phospho-DNA)-serine intermediate" evidence="5 6">
    <location>
        <position position="9"/>
    </location>
</feature>
<evidence type="ECO:0000256" key="3">
    <source>
        <dbReference type="ARBA" id="ARBA00023125"/>
    </source>
</evidence>
<proteinExistence type="inferred from homology"/>
<evidence type="ECO:0000256" key="6">
    <source>
        <dbReference type="PROSITE-ProRule" id="PRU10137"/>
    </source>
</evidence>
<dbReference type="CDD" id="cd03768">
    <property type="entry name" value="SR_ResInv"/>
    <property type="match status" value="1"/>
</dbReference>
<dbReference type="EMBL" id="SPQC01000069">
    <property type="protein sequence ID" value="TFU19883.1"/>
    <property type="molecule type" value="Genomic_DNA"/>
</dbReference>
<dbReference type="GO" id="GO:0003677">
    <property type="term" value="F:DNA binding"/>
    <property type="evidence" value="ECO:0007669"/>
    <property type="project" value="UniProtKB-KW"/>
</dbReference>
<evidence type="ECO:0000313" key="9">
    <source>
        <dbReference type="Proteomes" id="UP000297951"/>
    </source>
</evidence>
<evidence type="ECO:0000256" key="4">
    <source>
        <dbReference type="ARBA" id="ARBA00023172"/>
    </source>
</evidence>
<comment type="similarity">
    <text evidence="1">Belongs to the site-specific recombinase resolvase family.</text>
</comment>
<dbReference type="PROSITE" id="PS51736">
    <property type="entry name" value="RECOMBINASES_3"/>
    <property type="match status" value="1"/>
</dbReference>
<dbReference type="SUPFAM" id="SSF53041">
    <property type="entry name" value="Resolvase-like"/>
    <property type="match status" value="1"/>
</dbReference>
<protein>
    <submittedName>
        <fullName evidence="8">Recombinase family protein</fullName>
    </submittedName>
</protein>
<evidence type="ECO:0000256" key="1">
    <source>
        <dbReference type="ARBA" id="ARBA00009913"/>
    </source>
</evidence>
<keyword evidence="4" id="KW-0233">DNA recombination</keyword>
<reference evidence="8 9" key="1">
    <citation type="submission" date="2019-03" db="EMBL/GenBank/DDBJ databases">
        <title>Diversity of the mouse oral microbiome.</title>
        <authorList>
            <person name="Joseph S."/>
            <person name="Aduse-Opoku J."/>
            <person name="Curtis M."/>
            <person name="Wade W."/>
            <person name="Hashim A."/>
        </authorList>
    </citation>
    <scope>NUCLEOTIDE SEQUENCE [LARGE SCALE GENOMIC DNA]</scope>
    <source>
        <strain evidence="9">irhom_31</strain>
    </source>
</reference>
<dbReference type="AlphaFoldDB" id="A0A4Y9F0C7"/>
<accession>A0A4Y9F0C7</accession>
<evidence type="ECO:0000313" key="8">
    <source>
        <dbReference type="EMBL" id="TFU19883.1"/>
    </source>
</evidence>
<dbReference type="PANTHER" id="PTHR30461:SF2">
    <property type="entry name" value="SERINE RECOMBINASE PINE-RELATED"/>
    <property type="match status" value="1"/>
</dbReference>
<dbReference type="InterPro" id="IPR050639">
    <property type="entry name" value="SSR_resolvase"/>
</dbReference>
<keyword evidence="2" id="KW-0229">DNA integration</keyword>
<comment type="caution">
    <text evidence="8">The sequence shown here is derived from an EMBL/GenBank/DDBJ whole genome shotgun (WGS) entry which is preliminary data.</text>
</comment>
<dbReference type="Gene3D" id="3.40.50.1390">
    <property type="entry name" value="Resolvase, N-terminal catalytic domain"/>
    <property type="match status" value="1"/>
</dbReference>
<dbReference type="InterPro" id="IPR006118">
    <property type="entry name" value="Recombinase_CS"/>
</dbReference>
<name>A0A4Y9F0C7_9MICC</name>
<dbReference type="InterPro" id="IPR036162">
    <property type="entry name" value="Resolvase-like_N_sf"/>
</dbReference>
<dbReference type="PANTHER" id="PTHR30461">
    <property type="entry name" value="DNA-INVERTASE FROM LAMBDOID PROPHAGE"/>
    <property type="match status" value="1"/>
</dbReference>
<dbReference type="InterPro" id="IPR009057">
    <property type="entry name" value="Homeodomain-like_sf"/>
</dbReference>
<dbReference type="OrthoDB" id="3621759at2"/>
<sequence>MKVGYARVSTPAQEESLKAQADTLTAEGCQKIYSDIASGAKALRPGLTSVLDFLRPGDTLAVTRLDRLGRSAADTLATIKELSEREINVLALDVGLDSSTPGGRMFLNIAGVLADWERDLLVERTRVGLAHARAQGRVGGRPKKLSEDAEQAALAALEAGMSVKQVAQLHGVSRWTIQRLRK</sequence>
<dbReference type="GO" id="GO:0000150">
    <property type="term" value="F:DNA strand exchange activity"/>
    <property type="evidence" value="ECO:0007669"/>
    <property type="project" value="InterPro"/>
</dbReference>
<dbReference type="SMART" id="SM00857">
    <property type="entry name" value="Resolvase"/>
    <property type="match status" value="1"/>
</dbReference>
<dbReference type="Proteomes" id="UP000297951">
    <property type="component" value="Unassembled WGS sequence"/>
</dbReference>
<dbReference type="RefSeq" id="WP_135013966.1">
    <property type="nucleotide sequence ID" value="NZ_JADGLK010000069.1"/>
</dbReference>
<dbReference type="Pfam" id="PF00239">
    <property type="entry name" value="Resolvase"/>
    <property type="match status" value="1"/>
</dbReference>
<dbReference type="SUPFAM" id="SSF46689">
    <property type="entry name" value="Homeodomain-like"/>
    <property type="match status" value="1"/>
</dbReference>
<evidence type="ECO:0000256" key="2">
    <source>
        <dbReference type="ARBA" id="ARBA00022908"/>
    </source>
</evidence>
<dbReference type="PROSITE" id="PS00397">
    <property type="entry name" value="RECOMBINASES_1"/>
    <property type="match status" value="1"/>
</dbReference>
<organism evidence="8 9">
    <name type="scientific">Rothia nasimurium</name>
    <dbReference type="NCBI Taxonomy" id="85336"/>
    <lineage>
        <taxon>Bacteria</taxon>
        <taxon>Bacillati</taxon>
        <taxon>Actinomycetota</taxon>
        <taxon>Actinomycetes</taxon>
        <taxon>Micrococcales</taxon>
        <taxon>Micrococcaceae</taxon>
        <taxon>Rothia</taxon>
    </lineage>
</organism>
<evidence type="ECO:0000259" key="7">
    <source>
        <dbReference type="PROSITE" id="PS51736"/>
    </source>
</evidence>